<evidence type="ECO:0000256" key="2">
    <source>
        <dbReference type="ARBA" id="ARBA00022692"/>
    </source>
</evidence>
<keyword evidence="3 8" id="KW-1133">Transmembrane helix</keyword>
<evidence type="ECO:0000256" key="1">
    <source>
        <dbReference type="ARBA" id="ARBA00004141"/>
    </source>
</evidence>
<feature type="transmembrane region" description="Helical" evidence="8">
    <location>
        <begin position="259"/>
        <end position="279"/>
    </location>
</feature>
<evidence type="ECO:0000256" key="4">
    <source>
        <dbReference type="ARBA" id="ARBA00023040"/>
    </source>
</evidence>
<keyword evidence="6" id="KW-0675">Receptor</keyword>
<evidence type="ECO:0000256" key="7">
    <source>
        <dbReference type="ARBA" id="ARBA00023224"/>
    </source>
</evidence>
<feature type="transmembrane region" description="Helical" evidence="8">
    <location>
        <begin position="121"/>
        <end position="143"/>
    </location>
</feature>
<evidence type="ECO:0000256" key="5">
    <source>
        <dbReference type="ARBA" id="ARBA00023136"/>
    </source>
</evidence>
<dbReference type="InterPro" id="IPR017452">
    <property type="entry name" value="GPCR_Rhodpsn_7TM"/>
</dbReference>
<sequence length="311" mass="35167">MLTNVFFTLIFSFSIAASIVGLLFCSIIFFVIISYHPCHTATNLLLLNTCVAIIIFYISTIIGSVLGFDEDWTLNQPAGIFNAYCFLASCSLICCSYMLQAINRLCCTVFFKHKHLVTIQVTWYLIALYWIMGLLFAIEPLFFKNGFIYERESRLCVRNAKVVSISIFSTFVGFGIPLNLSILIYATIWYRVLQSSRRVGSVIAENANYNMPKARCQMKLVRNMIIVIGSFAGGDSLALVLVLWHAIKINRPLPEPLYLISKPDITVCVILMIITLFFMNTQVKNAAFVYLKCNIRHIYPVTITMKGIASC</sequence>
<feature type="transmembrane region" description="Helical" evidence="8">
    <location>
        <begin position="80"/>
        <end position="100"/>
    </location>
</feature>
<dbReference type="SUPFAM" id="SSF81321">
    <property type="entry name" value="Family A G protein-coupled receptor-like"/>
    <property type="match status" value="1"/>
</dbReference>
<dbReference type="Proteomes" id="UP000663862">
    <property type="component" value="Unassembled WGS sequence"/>
</dbReference>
<name>A0A820MDM3_9BILA</name>
<evidence type="ECO:0000313" key="11">
    <source>
        <dbReference type="EMBL" id="CAF4370258.1"/>
    </source>
</evidence>
<dbReference type="PROSITE" id="PS50262">
    <property type="entry name" value="G_PROTEIN_RECEP_F1_2"/>
    <property type="match status" value="1"/>
</dbReference>
<organism evidence="11 12">
    <name type="scientific">Rotaria socialis</name>
    <dbReference type="NCBI Taxonomy" id="392032"/>
    <lineage>
        <taxon>Eukaryota</taxon>
        <taxon>Metazoa</taxon>
        <taxon>Spiralia</taxon>
        <taxon>Gnathifera</taxon>
        <taxon>Rotifera</taxon>
        <taxon>Eurotatoria</taxon>
        <taxon>Bdelloidea</taxon>
        <taxon>Philodinida</taxon>
        <taxon>Philodinidae</taxon>
        <taxon>Rotaria</taxon>
    </lineage>
</organism>
<keyword evidence="5 8" id="KW-0472">Membrane</keyword>
<dbReference type="EMBL" id="CAJNYU010001673">
    <property type="protein sequence ID" value="CAF3455932.1"/>
    <property type="molecule type" value="Genomic_DNA"/>
</dbReference>
<keyword evidence="4" id="KW-0297">G-protein coupled receptor</keyword>
<comment type="subcellular location">
    <subcellularLocation>
        <location evidence="1">Membrane</location>
        <topology evidence="1">Multi-pass membrane protein</topology>
    </subcellularLocation>
</comment>
<dbReference type="PANTHER" id="PTHR24240">
    <property type="entry name" value="OPSIN"/>
    <property type="match status" value="1"/>
</dbReference>
<protein>
    <recommendedName>
        <fullName evidence="9">G-protein coupled receptors family 1 profile domain-containing protein</fullName>
    </recommendedName>
</protein>
<gene>
    <name evidence="10" type="ORF">FME351_LOCUS13733</name>
    <name evidence="11" type="ORF">TSG867_LOCUS10836</name>
</gene>
<dbReference type="EMBL" id="CAJOBQ010000507">
    <property type="protein sequence ID" value="CAF4370258.1"/>
    <property type="molecule type" value="Genomic_DNA"/>
</dbReference>
<keyword evidence="2 8" id="KW-0812">Transmembrane</keyword>
<comment type="caution">
    <text evidence="11">The sequence shown here is derived from an EMBL/GenBank/DDBJ whole genome shotgun (WGS) entry which is preliminary data.</text>
</comment>
<accession>A0A820MDM3</accession>
<dbReference type="GO" id="GO:0004930">
    <property type="term" value="F:G protein-coupled receptor activity"/>
    <property type="evidence" value="ECO:0007669"/>
    <property type="project" value="UniProtKB-KW"/>
</dbReference>
<evidence type="ECO:0000256" key="6">
    <source>
        <dbReference type="ARBA" id="ARBA00023170"/>
    </source>
</evidence>
<dbReference type="InterPro" id="IPR050125">
    <property type="entry name" value="GPCR_opsins"/>
</dbReference>
<feature type="transmembrane region" description="Helical" evidence="8">
    <location>
        <begin position="6"/>
        <end position="33"/>
    </location>
</feature>
<feature type="transmembrane region" description="Helical" evidence="8">
    <location>
        <begin position="225"/>
        <end position="247"/>
    </location>
</feature>
<feature type="domain" description="G-protein coupled receptors family 1 profile" evidence="9">
    <location>
        <begin position="24"/>
        <end position="232"/>
    </location>
</feature>
<evidence type="ECO:0000256" key="3">
    <source>
        <dbReference type="ARBA" id="ARBA00022989"/>
    </source>
</evidence>
<evidence type="ECO:0000256" key="8">
    <source>
        <dbReference type="SAM" id="Phobius"/>
    </source>
</evidence>
<dbReference type="AlphaFoldDB" id="A0A820MDM3"/>
<dbReference type="Gene3D" id="1.20.1070.10">
    <property type="entry name" value="Rhodopsin 7-helix transmembrane proteins"/>
    <property type="match status" value="1"/>
</dbReference>
<dbReference type="GO" id="GO:0016020">
    <property type="term" value="C:membrane"/>
    <property type="evidence" value="ECO:0007669"/>
    <property type="project" value="UniProtKB-SubCell"/>
</dbReference>
<evidence type="ECO:0000313" key="12">
    <source>
        <dbReference type="Proteomes" id="UP000663862"/>
    </source>
</evidence>
<evidence type="ECO:0000313" key="10">
    <source>
        <dbReference type="EMBL" id="CAF3455932.1"/>
    </source>
</evidence>
<proteinExistence type="predicted"/>
<feature type="transmembrane region" description="Helical" evidence="8">
    <location>
        <begin position="163"/>
        <end position="188"/>
    </location>
</feature>
<keyword evidence="7" id="KW-0807">Transducer</keyword>
<dbReference type="CDD" id="cd00637">
    <property type="entry name" value="7tm_classA_rhodopsin-like"/>
    <property type="match status" value="1"/>
</dbReference>
<evidence type="ECO:0000259" key="9">
    <source>
        <dbReference type="PROSITE" id="PS50262"/>
    </source>
</evidence>
<dbReference type="Proteomes" id="UP000663869">
    <property type="component" value="Unassembled WGS sequence"/>
</dbReference>
<feature type="transmembrane region" description="Helical" evidence="8">
    <location>
        <begin position="45"/>
        <end position="68"/>
    </location>
</feature>
<reference evidence="11" key="1">
    <citation type="submission" date="2021-02" db="EMBL/GenBank/DDBJ databases">
        <authorList>
            <person name="Nowell W R."/>
        </authorList>
    </citation>
    <scope>NUCLEOTIDE SEQUENCE</scope>
</reference>